<dbReference type="PANTHER" id="PTHR12563:SF17">
    <property type="entry name" value="DIHYDROXYACETONE PHOSPHATE ACYLTRANSFERASE"/>
    <property type="match status" value="1"/>
</dbReference>
<dbReference type="Proteomes" id="UP000255279">
    <property type="component" value="Unassembled WGS sequence"/>
</dbReference>
<reference evidence="16 17" key="1">
    <citation type="submission" date="2018-06" db="EMBL/GenBank/DDBJ databases">
        <authorList>
            <consortium name="Pathogen Informatics"/>
            <person name="Doyle S."/>
        </authorList>
    </citation>
    <scope>NUCLEOTIDE SEQUENCE [LARGE SCALE GENOMIC DNA]</scope>
    <source>
        <strain evidence="16 17">NCTC10293</strain>
    </source>
</reference>
<dbReference type="OrthoDB" id="335193at2"/>
<keyword evidence="7" id="KW-1003">Cell membrane</keyword>
<comment type="pathway">
    <text evidence="2">Phospholipid metabolism; CDP-diacylglycerol biosynthesis; CDP-diacylglycerol from sn-glycerol 3-phosphate: step 1/3.</text>
</comment>
<keyword evidence="12 16" id="KW-0012">Acyltransferase</keyword>
<comment type="pathway">
    <text evidence="3">Lipid metabolism.</text>
</comment>
<dbReference type="InterPro" id="IPR045520">
    <property type="entry name" value="GPAT/DHAPAT_C"/>
</dbReference>
<feature type="domain" description="Phospholipid/glycerol acyltransferase" evidence="15">
    <location>
        <begin position="349"/>
        <end position="476"/>
    </location>
</feature>
<dbReference type="AlphaFoldDB" id="A0A378R646"/>
<keyword evidence="8 16" id="KW-0808">Transferase</keyword>
<accession>A0A378R646</accession>
<dbReference type="GO" id="GO:0005886">
    <property type="term" value="C:plasma membrane"/>
    <property type="evidence" value="ECO:0007669"/>
    <property type="project" value="UniProtKB-SubCell"/>
</dbReference>
<dbReference type="EC" id="2.3.1.15" evidence="5"/>
<dbReference type="RefSeq" id="WP_078275949.1">
    <property type="nucleotide sequence ID" value="NZ_MUXU01000020.1"/>
</dbReference>
<evidence type="ECO:0000256" key="4">
    <source>
        <dbReference type="ARBA" id="ARBA00007937"/>
    </source>
</evidence>
<dbReference type="NCBIfam" id="TIGR03703">
    <property type="entry name" value="plsB"/>
    <property type="match status" value="1"/>
</dbReference>
<gene>
    <name evidence="16" type="primary">plsB</name>
    <name evidence="16" type="ORF">NCTC10293_00743</name>
</gene>
<comment type="catalytic activity">
    <reaction evidence="13">
        <text>sn-glycerol 3-phosphate + an acyl-CoA = a 1-acyl-sn-glycero-3-phosphate + CoA</text>
        <dbReference type="Rhea" id="RHEA:15325"/>
        <dbReference type="ChEBI" id="CHEBI:57287"/>
        <dbReference type="ChEBI" id="CHEBI:57597"/>
        <dbReference type="ChEBI" id="CHEBI:57970"/>
        <dbReference type="ChEBI" id="CHEBI:58342"/>
        <dbReference type="EC" id="2.3.1.15"/>
    </reaction>
</comment>
<dbReference type="Pfam" id="PF19277">
    <property type="entry name" value="GPAT_C"/>
    <property type="match status" value="1"/>
</dbReference>
<dbReference type="GO" id="GO:0016024">
    <property type="term" value="P:CDP-diacylglycerol biosynthetic process"/>
    <property type="evidence" value="ECO:0007669"/>
    <property type="project" value="UniProtKB-UniPathway"/>
</dbReference>
<keyword evidence="10" id="KW-0444">Lipid biosynthesis</keyword>
<dbReference type="PIRSF" id="PIRSF000437">
    <property type="entry name" value="GPAT_DHAPAT"/>
    <property type="match status" value="1"/>
</dbReference>
<evidence type="ECO:0000256" key="7">
    <source>
        <dbReference type="ARBA" id="ARBA00022475"/>
    </source>
</evidence>
<comment type="similarity">
    <text evidence="4">Belongs to the GPAT/DAPAT family.</text>
</comment>
<evidence type="ECO:0000256" key="2">
    <source>
        <dbReference type="ARBA" id="ARBA00004765"/>
    </source>
</evidence>
<dbReference type="UniPathway" id="UPA00557">
    <property type="reaction ID" value="UER00612"/>
</dbReference>
<evidence type="ECO:0000256" key="10">
    <source>
        <dbReference type="ARBA" id="ARBA00023209"/>
    </source>
</evidence>
<dbReference type="InterPro" id="IPR041728">
    <property type="entry name" value="GPAT/DHAPAT_LPLAT"/>
</dbReference>
<dbReference type="EMBL" id="UGQE01000001">
    <property type="protein sequence ID" value="STZ10408.1"/>
    <property type="molecule type" value="Genomic_DNA"/>
</dbReference>
<evidence type="ECO:0000256" key="3">
    <source>
        <dbReference type="ARBA" id="ARBA00005189"/>
    </source>
</evidence>
<proteinExistence type="inferred from homology"/>
<evidence type="ECO:0000259" key="15">
    <source>
        <dbReference type="SMART" id="SM00563"/>
    </source>
</evidence>
<comment type="subcellular location">
    <subcellularLocation>
        <location evidence="1">Cell membrane</location>
        <topology evidence="1">Peripheral membrane protein</topology>
        <orientation evidence="1">Cytoplasmic side</orientation>
    </subcellularLocation>
</comment>
<dbReference type="CDD" id="cd07993">
    <property type="entry name" value="LPLAT_DHAPAT-like"/>
    <property type="match status" value="1"/>
</dbReference>
<evidence type="ECO:0000256" key="14">
    <source>
        <dbReference type="SAM" id="MobiDB-lite"/>
    </source>
</evidence>
<dbReference type="NCBIfam" id="NF003441">
    <property type="entry name" value="PRK04974.1"/>
    <property type="match status" value="1"/>
</dbReference>
<dbReference type="PANTHER" id="PTHR12563">
    <property type="entry name" value="GLYCEROL-3-PHOSPHATE ACYLTRANSFERASE"/>
    <property type="match status" value="1"/>
</dbReference>
<name>A0A378R646_9GAMM</name>
<dbReference type="SUPFAM" id="SSF69593">
    <property type="entry name" value="Glycerol-3-phosphate (1)-acyltransferase"/>
    <property type="match status" value="1"/>
</dbReference>
<organism evidence="16 17">
    <name type="scientific">Moraxella caviae</name>
    <dbReference type="NCBI Taxonomy" id="34060"/>
    <lineage>
        <taxon>Bacteria</taxon>
        <taxon>Pseudomonadati</taxon>
        <taxon>Pseudomonadota</taxon>
        <taxon>Gammaproteobacteria</taxon>
        <taxon>Moraxellales</taxon>
        <taxon>Moraxellaceae</taxon>
        <taxon>Moraxella</taxon>
    </lineage>
</organism>
<keyword evidence="9" id="KW-0472">Membrane</keyword>
<evidence type="ECO:0000256" key="5">
    <source>
        <dbReference type="ARBA" id="ARBA00013113"/>
    </source>
</evidence>
<keyword evidence="10" id="KW-0594">Phospholipid biosynthesis</keyword>
<dbReference type="GO" id="GO:0006631">
    <property type="term" value="P:fatty acid metabolic process"/>
    <property type="evidence" value="ECO:0007669"/>
    <property type="project" value="TreeGrafter"/>
</dbReference>
<evidence type="ECO:0000256" key="1">
    <source>
        <dbReference type="ARBA" id="ARBA00004413"/>
    </source>
</evidence>
<dbReference type="InterPro" id="IPR022284">
    <property type="entry name" value="GPAT/DHAPAT"/>
</dbReference>
<evidence type="ECO:0000256" key="13">
    <source>
        <dbReference type="ARBA" id="ARBA00048427"/>
    </source>
</evidence>
<protein>
    <recommendedName>
        <fullName evidence="6">Glycerol-3-phosphate acyltransferase</fullName>
        <ecNumber evidence="5">2.3.1.15</ecNumber>
    </recommendedName>
</protein>
<evidence type="ECO:0000256" key="11">
    <source>
        <dbReference type="ARBA" id="ARBA00023264"/>
    </source>
</evidence>
<feature type="compositionally biased region" description="Low complexity" evidence="14">
    <location>
        <begin position="21"/>
        <end position="45"/>
    </location>
</feature>
<evidence type="ECO:0000256" key="6">
    <source>
        <dbReference type="ARBA" id="ARBA00013432"/>
    </source>
</evidence>
<evidence type="ECO:0000256" key="12">
    <source>
        <dbReference type="ARBA" id="ARBA00023315"/>
    </source>
</evidence>
<evidence type="ECO:0000313" key="17">
    <source>
        <dbReference type="Proteomes" id="UP000255279"/>
    </source>
</evidence>
<dbReference type="PIRSF" id="PIRSF500064">
    <property type="entry name" value="GPAT"/>
    <property type="match status" value="1"/>
</dbReference>
<dbReference type="InterPro" id="IPR028354">
    <property type="entry name" value="GPAT_PlsB"/>
</dbReference>
<dbReference type="Pfam" id="PF01553">
    <property type="entry name" value="Acyltransferase"/>
    <property type="match status" value="1"/>
</dbReference>
<evidence type="ECO:0000256" key="8">
    <source>
        <dbReference type="ARBA" id="ARBA00022679"/>
    </source>
</evidence>
<dbReference type="GO" id="GO:0004366">
    <property type="term" value="F:glycerol-3-phosphate O-acyltransferase activity"/>
    <property type="evidence" value="ECO:0007669"/>
    <property type="project" value="UniProtKB-EC"/>
</dbReference>
<dbReference type="SMART" id="SM00563">
    <property type="entry name" value="PlsC"/>
    <property type="match status" value="1"/>
</dbReference>
<feature type="region of interest" description="Disordered" evidence="14">
    <location>
        <begin position="21"/>
        <end position="60"/>
    </location>
</feature>
<dbReference type="InterPro" id="IPR002123">
    <property type="entry name" value="Plipid/glycerol_acylTrfase"/>
</dbReference>
<evidence type="ECO:0000256" key="9">
    <source>
        <dbReference type="ARBA" id="ARBA00023136"/>
    </source>
</evidence>
<sequence>MLKRSAPKRITQKLAQWFGKSSDVLSDKSSSSANSADNLHSDASANQTAHAKKSEPSSYRRASAKGLSLAVKPTVLGEVPVLDPSKPTFYVIREYSRSNSLLVGMMTDELNLPSALASVAHAGVSETSAMVFLKDRRNKKGATSATPRLERLVQACLADSSLDVNLIPVTILWGRAPDKEESLFRLLVADEWSSPSIPKQLFNIGVLGRDTFVRFSEVKSLQKLISDAKAGVGDDLTHTIAMRLKGYLDKQRTSIVGPDLSDRRNIAGQILSSAVVQSAIEKEAQATGKPIVEIKKQAAGYLGEITSDYSHSVIRFFDHFLTWLWTRLYDGVEVRHFERVRALAPDHQIVYVPCHRSHIDYLLLSYVIYKRGLRIPHIAAGENLNIPVLGELLRNGGAFFMRRSFKGNELYSTVFKEYVHTLMQRAVPMEYFIEGGRSRSGRLLPPKMGMLAMTVNSHLREPAKPVVFIPTYISYERIMEGATYVGELKGKPKESENWLGLLKTAKKIERIFGTVHLSFGEPLYLADFMEKFSVKTDSETPADDTSATANRHAMIANLGVKVMQNINKAAVVNPVSLLALVLLSTPKSALDEAQCLEQIALYQRIAQSLPYDADTHVTDMTPSEILAYGAGLKLITRTPHLLGDMIRVADKQAPLLSYFRNNILHVFILASFMAALVQRNGRIRREQLDSITNLMYPFLQTELFLKTALRNVPALTDRILQVLTDEGVIVDLGHGVLGAPEGNSESYQQLVVLASPAQQSLERYFMALALLSEQGSDKLTAEQAVNLCYVLGQRVSVLYADDLPDMFDKALFTSFIDTLKRLDYVVENAETKTLGFDARINKIAEHAKFVLNPDMMQLLRHTASLDNAEIDTAMREMSKKRKFRL</sequence>
<keyword evidence="10" id="KW-0443">Lipid metabolism</keyword>
<keyword evidence="11" id="KW-1208">Phospholipid metabolism</keyword>
<evidence type="ECO:0000313" key="16">
    <source>
        <dbReference type="EMBL" id="STZ10408.1"/>
    </source>
</evidence>